<dbReference type="PROSITE" id="PS51257">
    <property type="entry name" value="PROKAR_LIPOPROTEIN"/>
    <property type="match status" value="1"/>
</dbReference>
<dbReference type="InterPro" id="IPR025920">
    <property type="entry name" value="Lipase_bact_N"/>
</dbReference>
<dbReference type="SUPFAM" id="SSF53474">
    <property type="entry name" value="alpha/beta-Hydrolases"/>
    <property type="match status" value="1"/>
</dbReference>
<organism evidence="4 5">
    <name type="scientific">Bacterioplanes sanyensis</name>
    <dbReference type="NCBI Taxonomy" id="1249553"/>
    <lineage>
        <taxon>Bacteria</taxon>
        <taxon>Pseudomonadati</taxon>
        <taxon>Pseudomonadota</taxon>
        <taxon>Gammaproteobacteria</taxon>
        <taxon>Oceanospirillales</taxon>
        <taxon>Oceanospirillaceae</taxon>
        <taxon>Bacterioplanes</taxon>
    </lineage>
</organism>
<dbReference type="InterPro" id="IPR029058">
    <property type="entry name" value="AB_hydrolase_fold"/>
</dbReference>
<dbReference type="EMBL" id="CP022530">
    <property type="protein sequence ID" value="ASP38575.1"/>
    <property type="molecule type" value="Genomic_DNA"/>
</dbReference>
<dbReference type="Proteomes" id="UP000202440">
    <property type="component" value="Chromosome"/>
</dbReference>
<protein>
    <recommendedName>
        <fullName evidence="3">Bacterial virulence factor lipase N-terminal domain-containing protein</fullName>
    </recommendedName>
</protein>
<evidence type="ECO:0000313" key="5">
    <source>
        <dbReference type="Proteomes" id="UP000202440"/>
    </source>
</evidence>
<gene>
    <name evidence="4" type="ORF">CHH28_07760</name>
</gene>
<keyword evidence="2" id="KW-0732">Signal</keyword>
<proteinExistence type="predicted"/>
<feature type="domain" description="Bacterial virulence factor lipase N-terminal" evidence="3">
    <location>
        <begin position="86"/>
        <end position="277"/>
    </location>
</feature>
<feature type="compositionally biased region" description="Polar residues" evidence="1">
    <location>
        <begin position="36"/>
        <end position="50"/>
    </location>
</feature>
<dbReference type="KEGG" id="bsan:CHH28_07760"/>
<keyword evidence="5" id="KW-1185">Reference proteome</keyword>
<accession>A0A222FHP7</accession>
<evidence type="ECO:0000259" key="3">
    <source>
        <dbReference type="Pfam" id="PF12262"/>
    </source>
</evidence>
<feature type="signal peptide" evidence="2">
    <location>
        <begin position="1"/>
        <end position="19"/>
    </location>
</feature>
<dbReference type="Gene3D" id="3.40.50.1820">
    <property type="entry name" value="alpha/beta hydrolase"/>
    <property type="match status" value="1"/>
</dbReference>
<name>A0A222FHP7_9GAMM</name>
<evidence type="ECO:0000256" key="2">
    <source>
        <dbReference type="SAM" id="SignalP"/>
    </source>
</evidence>
<dbReference type="AlphaFoldDB" id="A0A222FHP7"/>
<evidence type="ECO:0000256" key="1">
    <source>
        <dbReference type="SAM" id="MobiDB-lite"/>
    </source>
</evidence>
<dbReference type="RefSeq" id="WP_094059765.1">
    <property type="nucleotide sequence ID" value="NZ_CP022530.1"/>
</dbReference>
<reference evidence="4 5" key="1">
    <citation type="submission" date="2017-07" db="EMBL/GenBank/DDBJ databases">
        <title>Annotated genome sequence of Bacterioplanes sanyensis isolated from Red Sea.</title>
        <authorList>
            <person name="Rehman Z.U."/>
        </authorList>
    </citation>
    <scope>NUCLEOTIDE SEQUENCE [LARGE SCALE GENOMIC DNA]</scope>
    <source>
        <strain evidence="4 5">NV9</strain>
    </source>
</reference>
<sequence>MVKKTLLSLAIAASAAGMAGCQLSSVEDNNKVDDTPITSGQDGAERSSVSPIFSPANGLMPANIDLLFSAASATDGTAQLSSATLPPEVAINKLPGFSTTAAFYLPFNGALNPETVAAGSTVFLVKLKNADDNAAIDPLDISSIVAAFPENPIADDSVQSVFQADYVQLADGSHAIRVMPTEPLEPRTKYIVAVTDGIKGADGLPVRASADYELLRGELELPSSALAPVRPAIQGWEQIAGGFLAQASAGALTQKNIVLSYAFTTNSDSKGLTRYAAPALFVKDQLPLAQAEGLLDGAQPGTTDLIAAGVVQAGGGNPTDPEQVAAAKQTPQYEAALYNTITSLDDELGLPVGLNINTAVQAPAPRAVNIIDVTAVAGGVGIPANALNPALPATATVYQGQIQLPRFLELPVKTTELTPTGIGAAMAADADWSANTGLGAILDGAFGNEAGTTPPKDADGSTNVTWRYPFPQPVATTNGINYAPLMVTLPNGECGAEVPVVMFVHGITSNRASSLAYAASLADNCVATVAIDLPTHGIAPVSSDSNGQAVDNSLLSFNVDPANAQFTGSPWAGVAALDATFSNLQERHGNVFQDGNSIRKDMVFNASPLATAGEGEAVREGTSGSTFINLSNFTRTRDNMQQAVVDLLNLNASLDNIDNTLPVNFDLDKVFVAGHSLGAILGTTYAAVNNDASVLAYNSNLNRVQGVILANGGAHVSKLLENSISFGPTILGGLAAAGVEQGTANFETFMHVIQATIDVVDPANSAKMLAASGTPVALFNMVGGAALPADASGVSFPDALKVAGVFLPDHTVPNFDYFGNEATNPYAAFAPALGLQAGITTAQAPMAGTNGLAGVMGLETVNAATDVTALTTPVQVQVRFNQGTHSTFAASDVPAAFGEMVRQTLMLVNGAYNTPANTLNTSVLESN</sequence>
<feature type="chain" id="PRO_5013188779" description="Bacterial virulence factor lipase N-terminal domain-containing protein" evidence="2">
    <location>
        <begin position="20"/>
        <end position="927"/>
    </location>
</feature>
<feature type="region of interest" description="Disordered" evidence="1">
    <location>
        <begin position="30"/>
        <end position="50"/>
    </location>
</feature>
<dbReference type="Pfam" id="PF12262">
    <property type="entry name" value="Lipase_bact_N"/>
    <property type="match status" value="1"/>
</dbReference>
<dbReference type="OrthoDB" id="5477453at2"/>
<evidence type="ECO:0000313" key="4">
    <source>
        <dbReference type="EMBL" id="ASP38575.1"/>
    </source>
</evidence>